<feature type="transmembrane region" description="Helical" evidence="9">
    <location>
        <begin position="178"/>
        <end position="197"/>
    </location>
</feature>
<keyword evidence="4 9" id="KW-0812">Transmembrane</keyword>
<evidence type="ECO:0000256" key="1">
    <source>
        <dbReference type="ARBA" id="ARBA00004651"/>
    </source>
</evidence>
<dbReference type="KEGG" id="mei:Msip34_2767"/>
<feature type="domain" description="Major facilitator superfamily (MFS) profile" evidence="10">
    <location>
        <begin position="17"/>
        <end position="404"/>
    </location>
</feature>
<dbReference type="InterPro" id="IPR036259">
    <property type="entry name" value="MFS_trans_sf"/>
</dbReference>
<evidence type="ECO:0000256" key="9">
    <source>
        <dbReference type="SAM" id="Phobius"/>
    </source>
</evidence>
<dbReference type="CDD" id="cd06173">
    <property type="entry name" value="MFS_MefA_like"/>
    <property type="match status" value="1"/>
</dbReference>
<keyword evidence="3" id="KW-1003">Cell membrane</keyword>
<reference evidence="11 12" key="2">
    <citation type="journal article" date="2011" name="J. Bacteriol.">
        <title>Genomes of three methylotrophs from a single niche uncover genetic and metabolic divergence of Methylophilaceae.</title>
        <authorList>
            <person name="Lapidus A."/>
            <person name="Clum A."/>
            <person name="Labutti K."/>
            <person name="Kaluzhnaya M.G."/>
            <person name="Lim S."/>
            <person name="Beck D.A."/>
            <person name="Glavina Del Rio T."/>
            <person name="Nolan M."/>
            <person name="Mavromatis K."/>
            <person name="Huntemann M."/>
            <person name="Lucas S."/>
            <person name="Lidstrom M.E."/>
            <person name="Ivanova N."/>
            <person name="Chistoserdova L."/>
        </authorList>
    </citation>
    <scope>NUCLEOTIDE SEQUENCE [LARGE SCALE GENOMIC DNA]</scope>
    <source>
        <strain evidence="11 12">SIP3-4</strain>
    </source>
</reference>
<feature type="transmembrane region" description="Helical" evidence="9">
    <location>
        <begin position="82"/>
        <end position="106"/>
    </location>
</feature>
<keyword evidence="12" id="KW-1185">Reference proteome</keyword>
<evidence type="ECO:0000256" key="2">
    <source>
        <dbReference type="ARBA" id="ARBA00022448"/>
    </source>
</evidence>
<dbReference type="RefSeq" id="WP_015831206.1">
    <property type="nucleotide sequence ID" value="NC_012969.1"/>
</dbReference>
<comment type="subcellular location">
    <subcellularLocation>
        <location evidence="1">Cell membrane</location>
        <topology evidence="1">Multi-pass membrane protein</topology>
    </subcellularLocation>
</comment>
<dbReference type="GO" id="GO:0005886">
    <property type="term" value="C:plasma membrane"/>
    <property type="evidence" value="ECO:0007669"/>
    <property type="project" value="UniProtKB-SubCell"/>
</dbReference>
<evidence type="ECO:0000256" key="5">
    <source>
        <dbReference type="ARBA" id="ARBA00022989"/>
    </source>
</evidence>
<feature type="transmembrane region" description="Helical" evidence="9">
    <location>
        <begin position="293"/>
        <end position="326"/>
    </location>
</feature>
<dbReference type="Proteomes" id="UP000002743">
    <property type="component" value="Chromosome"/>
</dbReference>
<dbReference type="InterPro" id="IPR020846">
    <property type="entry name" value="MFS_dom"/>
</dbReference>
<keyword evidence="2" id="KW-0813">Transport</keyword>
<dbReference type="InterPro" id="IPR011701">
    <property type="entry name" value="MFS"/>
</dbReference>
<evidence type="ECO:0000313" key="11">
    <source>
        <dbReference type="EMBL" id="ACT52004.1"/>
    </source>
</evidence>
<keyword evidence="6 9" id="KW-0472">Membrane</keyword>
<dbReference type="PANTHER" id="PTHR23513:SF9">
    <property type="entry name" value="ENTEROBACTIN EXPORTER ENTS"/>
    <property type="match status" value="1"/>
</dbReference>
<evidence type="ECO:0000256" key="3">
    <source>
        <dbReference type="ARBA" id="ARBA00022475"/>
    </source>
</evidence>
<dbReference type="STRING" id="582744.Msip34_2767"/>
<evidence type="ECO:0000256" key="8">
    <source>
        <dbReference type="ARBA" id="ARBA00040914"/>
    </source>
</evidence>
<sequence>MTSSTDSAQFPLLKTPSFLKLMAFRLSVIFSYQIVAVVVGWHIYQLTRDPLSLGLIGLAEVVPYICTALFAGYAVDHHSRRFFGAMAGGVLMLNALTLAAVSAGYLPGNPTYWIYGSIVCVGFARAFIGPSFSALFALVIPRSEFGRAAGVGSSIFQIGLVMGPALGGILVGWTTVSVAYLVSAGFAVMAAVAILSIRVVEPPPAESVPVFTSIGQGLRFVFSNQIVLGAQALDMFAVLFGGAVAMLPAFIHDVYHHGPEGLGILRAAPAVGAVIIGIVLARHPLNRHAGKYLLMAVAGFGVSIILFGLTAHFWLAAFLLALSGVFDGISVVLRTTIMQLMTPDAMRGRVSAINGIFIGSSNELGAFESGVSARLMGLVPSVIFGGTMTLAVVAATARLAPRLRRLHLHELH</sequence>
<feature type="transmembrane region" description="Helical" evidence="9">
    <location>
        <begin position="151"/>
        <end position="172"/>
    </location>
</feature>
<evidence type="ECO:0000259" key="10">
    <source>
        <dbReference type="PROSITE" id="PS50850"/>
    </source>
</evidence>
<feature type="transmembrane region" description="Helical" evidence="9">
    <location>
        <begin position="21"/>
        <end position="44"/>
    </location>
</feature>
<comment type="similarity">
    <text evidence="7">Belongs to the major facilitator superfamily. Drug:H(+) antiporter-3 (DHA3) (TC 2.A.1.21) family.</text>
</comment>
<dbReference type="SUPFAM" id="SSF103473">
    <property type="entry name" value="MFS general substrate transporter"/>
    <property type="match status" value="1"/>
</dbReference>
<dbReference type="Pfam" id="PF07690">
    <property type="entry name" value="MFS_1"/>
    <property type="match status" value="1"/>
</dbReference>
<dbReference type="EMBL" id="CP001674">
    <property type="protein sequence ID" value="ACT52004.1"/>
    <property type="molecule type" value="Genomic_DNA"/>
</dbReference>
<dbReference type="HOGENOM" id="CLU_034180_11_0_4"/>
<evidence type="ECO:0000256" key="6">
    <source>
        <dbReference type="ARBA" id="ARBA00023136"/>
    </source>
</evidence>
<evidence type="ECO:0000256" key="4">
    <source>
        <dbReference type="ARBA" id="ARBA00022692"/>
    </source>
</evidence>
<dbReference type="eggNOG" id="COG2814">
    <property type="taxonomic scope" value="Bacteria"/>
</dbReference>
<proteinExistence type="inferred from homology"/>
<feature type="transmembrane region" description="Helical" evidence="9">
    <location>
        <begin position="112"/>
        <end position="139"/>
    </location>
</feature>
<dbReference type="AlphaFoldDB" id="C6XBN4"/>
<evidence type="ECO:0000313" key="12">
    <source>
        <dbReference type="Proteomes" id="UP000002743"/>
    </source>
</evidence>
<accession>C6XBN4</accession>
<feature type="transmembrane region" description="Helical" evidence="9">
    <location>
        <begin position="50"/>
        <end position="75"/>
    </location>
</feature>
<dbReference type="GO" id="GO:0022857">
    <property type="term" value="F:transmembrane transporter activity"/>
    <property type="evidence" value="ECO:0007669"/>
    <property type="project" value="InterPro"/>
</dbReference>
<dbReference type="PROSITE" id="PS50850">
    <property type="entry name" value="MFS"/>
    <property type="match status" value="1"/>
</dbReference>
<dbReference type="OrthoDB" id="7283966at2"/>
<organism evidence="11 12">
    <name type="scientific">Methylovorus glucosotrophus (strain SIP3-4)</name>
    <dbReference type="NCBI Taxonomy" id="582744"/>
    <lineage>
        <taxon>Bacteria</taxon>
        <taxon>Pseudomonadati</taxon>
        <taxon>Pseudomonadota</taxon>
        <taxon>Betaproteobacteria</taxon>
        <taxon>Nitrosomonadales</taxon>
        <taxon>Methylophilaceae</taxon>
        <taxon>Methylovorus</taxon>
    </lineage>
</organism>
<protein>
    <recommendedName>
        <fullName evidence="8">Multidrug efflux pump Tap</fullName>
    </recommendedName>
</protein>
<dbReference type="PANTHER" id="PTHR23513">
    <property type="entry name" value="INTEGRAL MEMBRANE EFFLUX PROTEIN-RELATED"/>
    <property type="match status" value="1"/>
</dbReference>
<evidence type="ECO:0000256" key="7">
    <source>
        <dbReference type="ARBA" id="ARBA00038075"/>
    </source>
</evidence>
<reference evidence="12" key="1">
    <citation type="submission" date="2009-07" db="EMBL/GenBank/DDBJ databases">
        <title>Complete sequence of chromosome of Methylovorus sp. SIP3-4.</title>
        <authorList>
            <person name="Lucas S."/>
            <person name="Copeland A."/>
            <person name="Lapidus A."/>
            <person name="Glavina del Rio T."/>
            <person name="Tice H."/>
            <person name="Bruce D."/>
            <person name="Goodwin L."/>
            <person name="Pitluck S."/>
            <person name="Clum A."/>
            <person name="Larimer F."/>
            <person name="Land M."/>
            <person name="Hauser L."/>
            <person name="Kyrpides N."/>
            <person name="Mikhailova N."/>
            <person name="Kayluzhnaya M."/>
            <person name="Chistoserdova L."/>
        </authorList>
    </citation>
    <scope>NUCLEOTIDE SEQUENCE [LARGE SCALE GENOMIC DNA]</scope>
    <source>
        <strain evidence="12">SIP3-4</strain>
    </source>
</reference>
<feature type="transmembrane region" description="Helical" evidence="9">
    <location>
        <begin position="226"/>
        <end position="251"/>
    </location>
</feature>
<keyword evidence="5 9" id="KW-1133">Transmembrane helix</keyword>
<dbReference type="Gene3D" id="1.20.1250.20">
    <property type="entry name" value="MFS general substrate transporter like domains"/>
    <property type="match status" value="1"/>
</dbReference>
<name>C6XBN4_METGS</name>
<feature type="transmembrane region" description="Helical" evidence="9">
    <location>
        <begin position="263"/>
        <end position="281"/>
    </location>
</feature>
<feature type="transmembrane region" description="Helical" evidence="9">
    <location>
        <begin position="378"/>
        <end position="400"/>
    </location>
</feature>
<gene>
    <name evidence="11" type="ordered locus">Msip34_2767</name>
</gene>